<evidence type="ECO:0000313" key="8">
    <source>
        <dbReference type="Proteomes" id="UP000177103"/>
    </source>
</evidence>
<keyword evidence="4 5" id="KW-0648">Protein biosynthesis</keyword>
<dbReference type="Gene3D" id="3.30.479.20">
    <property type="entry name" value="Elongation factor Ts, dimerisation domain"/>
    <property type="match status" value="1"/>
</dbReference>
<comment type="function">
    <text evidence="5">Associates with the EF-Tu.GDP complex and induces the exchange of GDP to GTP. It remains bound to the aminoacyl-tRNA.EF-Tu.GTP complex up to the GTP hydrolysis stage on the ribosome.</text>
</comment>
<dbReference type="FunFam" id="1.10.8.10:FF:000001">
    <property type="entry name" value="Elongation factor Ts"/>
    <property type="match status" value="1"/>
</dbReference>
<accession>A0A1G1WC23</accession>
<keyword evidence="5" id="KW-0963">Cytoplasm</keyword>
<dbReference type="Proteomes" id="UP000177103">
    <property type="component" value="Unassembled WGS sequence"/>
</dbReference>
<evidence type="ECO:0000259" key="6">
    <source>
        <dbReference type="Pfam" id="PF00889"/>
    </source>
</evidence>
<dbReference type="SUPFAM" id="SSF46934">
    <property type="entry name" value="UBA-like"/>
    <property type="match status" value="1"/>
</dbReference>
<feature type="region of interest" description="Involved in Mg(2+) ion dislocation from EF-Tu" evidence="5">
    <location>
        <begin position="81"/>
        <end position="84"/>
    </location>
</feature>
<evidence type="ECO:0000256" key="4">
    <source>
        <dbReference type="ARBA" id="ARBA00022917"/>
    </source>
</evidence>
<dbReference type="Pfam" id="PF00889">
    <property type="entry name" value="EF_TS"/>
    <property type="match status" value="1"/>
</dbReference>
<dbReference type="PANTHER" id="PTHR11741">
    <property type="entry name" value="ELONGATION FACTOR TS"/>
    <property type="match status" value="1"/>
</dbReference>
<dbReference type="InterPro" id="IPR036402">
    <property type="entry name" value="EF-Ts_dimer_sf"/>
</dbReference>
<dbReference type="InterPro" id="IPR009060">
    <property type="entry name" value="UBA-like_sf"/>
</dbReference>
<protein>
    <recommendedName>
        <fullName evidence="2 5">Elongation factor Ts</fullName>
        <shortName evidence="5">EF-Ts</shortName>
    </recommendedName>
</protein>
<dbReference type="EMBL" id="MHCQ01000010">
    <property type="protein sequence ID" value="OGY24867.1"/>
    <property type="molecule type" value="Genomic_DNA"/>
</dbReference>
<dbReference type="SUPFAM" id="SSF54713">
    <property type="entry name" value="Elongation factor Ts (EF-Ts), dimerisation domain"/>
    <property type="match status" value="1"/>
</dbReference>
<dbReference type="InterPro" id="IPR001816">
    <property type="entry name" value="Transl_elong_EFTs/EF1B"/>
</dbReference>
<name>A0A1G1WC23_9BACT</name>
<evidence type="ECO:0000256" key="1">
    <source>
        <dbReference type="ARBA" id="ARBA00005532"/>
    </source>
</evidence>
<evidence type="ECO:0000256" key="3">
    <source>
        <dbReference type="ARBA" id="ARBA00022768"/>
    </source>
</evidence>
<keyword evidence="3 5" id="KW-0251">Elongation factor</keyword>
<evidence type="ECO:0000256" key="2">
    <source>
        <dbReference type="ARBA" id="ARBA00016956"/>
    </source>
</evidence>
<gene>
    <name evidence="5" type="primary">tsf</name>
    <name evidence="7" type="ORF">A2Y57_01035</name>
</gene>
<organism evidence="7 8">
    <name type="scientific">Candidatus Woykebacteria bacterium RBG_13_40_7b</name>
    <dbReference type="NCBI Taxonomy" id="1802594"/>
    <lineage>
        <taxon>Bacteria</taxon>
        <taxon>Candidatus Woykeibacteriota</taxon>
    </lineage>
</organism>
<dbReference type="Gene3D" id="1.10.8.10">
    <property type="entry name" value="DNA helicase RuvA subunit, C-terminal domain"/>
    <property type="match status" value="1"/>
</dbReference>
<dbReference type="GO" id="GO:0005737">
    <property type="term" value="C:cytoplasm"/>
    <property type="evidence" value="ECO:0007669"/>
    <property type="project" value="UniProtKB-SubCell"/>
</dbReference>
<dbReference type="CDD" id="cd14275">
    <property type="entry name" value="UBA_EF-Ts"/>
    <property type="match status" value="1"/>
</dbReference>
<dbReference type="PANTHER" id="PTHR11741:SF0">
    <property type="entry name" value="ELONGATION FACTOR TS, MITOCHONDRIAL"/>
    <property type="match status" value="1"/>
</dbReference>
<sequence length="152" mass="17080">MQITAELIKKLREETGAPVMQCREALVESGGDLEKAKKILKKLGLETASKVAERATKEGLIETYVHTNGKIAAVVEVQCETDFVTRLDEFKNLAHELAMQVASMDPKSVEKLLEQEYIRDPSKKVKDLVDELIAKLKENIVVKRIARFELGE</sequence>
<proteinExistence type="inferred from homology"/>
<feature type="domain" description="Translation elongation factor EFTs/EF1B dimerisation" evidence="6">
    <location>
        <begin position="72"/>
        <end position="149"/>
    </location>
</feature>
<dbReference type="NCBIfam" id="TIGR00116">
    <property type="entry name" value="tsf"/>
    <property type="match status" value="1"/>
</dbReference>
<dbReference type="HAMAP" id="MF_00050">
    <property type="entry name" value="EF_Ts"/>
    <property type="match status" value="1"/>
</dbReference>
<reference evidence="7 8" key="1">
    <citation type="journal article" date="2016" name="Nat. Commun.">
        <title>Thousands of microbial genomes shed light on interconnected biogeochemical processes in an aquifer system.</title>
        <authorList>
            <person name="Anantharaman K."/>
            <person name="Brown C.T."/>
            <person name="Hug L.A."/>
            <person name="Sharon I."/>
            <person name="Castelle C.J."/>
            <person name="Probst A.J."/>
            <person name="Thomas B.C."/>
            <person name="Singh A."/>
            <person name="Wilkins M.J."/>
            <person name="Karaoz U."/>
            <person name="Brodie E.L."/>
            <person name="Williams K.H."/>
            <person name="Hubbard S.S."/>
            <person name="Banfield J.F."/>
        </authorList>
    </citation>
    <scope>NUCLEOTIDE SEQUENCE [LARGE SCALE GENOMIC DNA]</scope>
</reference>
<comment type="subcellular location">
    <subcellularLocation>
        <location evidence="5">Cytoplasm</location>
    </subcellularLocation>
</comment>
<dbReference type="InterPro" id="IPR014039">
    <property type="entry name" value="Transl_elong_EFTs/EF1B_dimer"/>
</dbReference>
<evidence type="ECO:0000313" key="7">
    <source>
        <dbReference type="EMBL" id="OGY24867.1"/>
    </source>
</evidence>
<dbReference type="AlphaFoldDB" id="A0A1G1WC23"/>
<comment type="caution">
    <text evidence="7">The sequence shown here is derived from an EMBL/GenBank/DDBJ whole genome shotgun (WGS) entry which is preliminary data.</text>
</comment>
<evidence type="ECO:0000256" key="5">
    <source>
        <dbReference type="HAMAP-Rule" id="MF_00050"/>
    </source>
</evidence>
<dbReference type="GO" id="GO:0003746">
    <property type="term" value="F:translation elongation factor activity"/>
    <property type="evidence" value="ECO:0007669"/>
    <property type="project" value="UniProtKB-UniRule"/>
</dbReference>
<comment type="similarity">
    <text evidence="1 5">Belongs to the EF-Ts family.</text>
</comment>